<keyword evidence="3 6" id="KW-1133">Transmembrane helix</keyword>
<keyword evidence="2 6" id="KW-0812">Transmembrane</keyword>
<feature type="transmembrane region" description="Helical" evidence="6">
    <location>
        <begin position="179"/>
        <end position="198"/>
    </location>
</feature>
<evidence type="ECO:0000256" key="2">
    <source>
        <dbReference type="ARBA" id="ARBA00022692"/>
    </source>
</evidence>
<dbReference type="InterPro" id="IPR049326">
    <property type="entry name" value="Rhodopsin_dom_fungi"/>
</dbReference>
<comment type="caution">
    <text evidence="8">The sequence shown here is derived from an EMBL/GenBank/DDBJ whole genome shotgun (WGS) entry which is preliminary data.</text>
</comment>
<keyword evidence="4 6" id="KW-0472">Membrane</keyword>
<gene>
    <name evidence="8" type="ORF">N7537_003977</name>
</gene>
<feature type="transmembrane region" description="Helical" evidence="6">
    <location>
        <begin position="95"/>
        <end position="117"/>
    </location>
</feature>
<evidence type="ECO:0000256" key="4">
    <source>
        <dbReference type="ARBA" id="ARBA00023136"/>
    </source>
</evidence>
<feature type="domain" description="Rhodopsin" evidence="7">
    <location>
        <begin position="38"/>
        <end position="268"/>
    </location>
</feature>
<evidence type="ECO:0000256" key="6">
    <source>
        <dbReference type="SAM" id="Phobius"/>
    </source>
</evidence>
<feature type="transmembrane region" description="Helical" evidence="6">
    <location>
        <begin position="129"/>
        <end position="150"/>
    </location>
</feature>
<evidence type="ECO:0000313" key="8">
    <source>
        <dbReference type="EMBL" id="KAJ5607358.1"/>
    </source>
</evidence>
<feature type="transmembrane region" description="Helical" evidence="6">
    <location>
        <begin position="242"/>
        <end position="269"/>
    </location>
</feature>
<keyword evidence="9" id="KW-1185">Reference proteome</keyword>
<feature type="transmembrane region" description="Helical" evidence="6">
    <location>
        <begin position="210"/>
        <end position="230"/>
    </location>
</feature>
<dbReference type="AlphaFoldDB" id="A0AAD6EB65"/>
<reference evidence="8" key="1">
    <citation type="journal article" date="2023" name="IMA Fungus">
        <title>Comparative genomic study of the Penicillium genus elucidates a diverse pangenome and 15 lateral gene transfer events.</title>
        <authorList>
            <person name="Petersen C."/>
            <person name="Sorensen T."/>
            <person name="Nielsen M.R."/>
            <person name="Sondergaard T.E."/>
            <person name="Sorensen J.L."/>
            <person name="Fitzpatrick D.A."/>
            <person name="Frisvad J.C."/>
            <person name="Nielsen K.L."/>
        </authorList>
    </citation>
    <scope>NUCLEOTIDE SEQUENCE</scope>
    <source>
        <strain evidence="8">IBT 12815</strain>
    </source>
</reference>
<organism evidence="8 9">
    <name type="scientific">Penicillium hordei</name>
    <dbReference type="NCBI Taxonomy" id="40994"/>
    <lineage>
        <taxon>Eukaryota</taxon>
        <taxon>Fungi</taxon>
        <taxon>Dikarya</taxon>
        <taxon>Ascomycota</taxon>
        <taxon>Pezizomycotina</taxon>
        <taxon>Eurotiomycetes</taxon>
        <taxon>Eurotiomycetidae</taxon>
        <taxon>Eurotiales</taxon>
        <taxon>Aspergillaceae</taxon>
        <taxon>Penicillium</taxon>
    </lineage>
</organism>
<comment type="subcellular location">
    <subcellularLocation>
        <location evidence="1">Membrane</location>
        <topology evidence="1">Multi-pass membrane protein</topology>
    </subcellularLocation>
</comment>
<protein>
    <recommendedName>
        <fullName evidence="7">Rhodopsin domain-containing protein</fullName>
    </recommendedName>
</protein>
<name>A0AAD6EB65_9EURO</name>
<reference evidence="8" key="2">
    <citation type="submission" date="2023-01" db="EMBL/GenBank/DDBJ databases">
        <authorList>
            <person name="Petersen C."/>
        </authorList>
    </citation>
    <scope>NUCLEOTIDE SEQUENCE</scope>
    <source>
        <strain evidence="8">IBT 12815</strain>
    </source>
</reference>
<dbReference type="EMBL" id="JAQJAE010000002">
    <property type="protein sequence ID" value="KAJ5607358.1"/>
    <property type="molecule type" value="Genomic_DNA"/>
</dbReference>
<evidence type="ECO:0000313" key="9">
    <source>
        <dbReference type="Proteomes" id="UP001213799"/>
    </source>
</evidence>
<dbReference type="RefSeq" id="XP_056754783.1">
    <property type="nucleotide sequence ID" value="XM_056895035.1"/>
</dbReference>
<accession>A0AAD6EB65</accession>
<dbReference type="Proteomes" id="UP001213799">
    <property type="component" value="Unassembled WGS sequence"/>
</dbReference>
<evidence type="ECO:0000256" key="5">
    <source>
        <dbReference type="ARBA" id="ARBA00038359"/>
    </source>
</evidence>
<dbReference type="GeneID" id="81585277"/>
<comment type="similarity">
    <text evidence="5">Belongs to the SAT4 family.</text>
</comment>
<dbReference type="Pfam" id="PF20684">
    <property type="entry name" value="Fung_rhodopsin"/>
    <property type="match status" value="1"/>
</dbReference>
<sequence length="342" mass="37037">MQGMNPIAAIVQPTALKPSVFVGLASALCALSGGIIALRLWTNFNHLRKLYVDDYLSVLALLFLIWNSVTFSLLFDVLNSNPNDITITHLTRLVAVGIASGNSSIYSAKLPLLFMLIRIFGIKGWMRWTCIFLIVVGTLGGVITLLYAGISCSPDLHEPTPPFLFSCVSALTEATIARGSISLAIDVIAFILPIPIIVNLKMPLRRKIGVAFAFATGFLAIAASALGLYFQEAQSTQSSTNFANALLVTVIESAVVLMVSCTPAIHVFWTKYAGFLRSQFGLLTSSHTKSKLSESTTNLGATSTSNSDPTEVRAHEYVELDGLADMGKPPYERKVLRVQQYV</sequence>
<dbReference type="InterPro" id="IPR052337">
    <property type="entry name" value="SAT4-like"/>
</dbReference>
<evidence type="ECO:0000256" key="3">
    <source>
        <dbReference type="ARBA" id="ARBA00022989"/>
    </source>
</evidence>
<dbReference type="GO" id="GO:0016020">
    <property type="term" value="C:membrane"/>
    <property type="evidence" value="ECO:0007669"/>
    <property type="project" value="UniProtKB-SubCell"/>
</dbReference>
<feature type="transmembrane region" description="Helical" evidence="6">
    <location>
        <begin position="54"/>
        <end position="75"/>
    </location>
</feature>
<evidence type="ECO:0000256" key="1">
    <source>
        <dbReference type="ARBA" id="ARBA00004141"/>
    </source>
</evidence>
<dbReference type="PANTHER" id="PTHR33048:SF47">
    <property type="entry name" value="INTEGRAL MEMBRANE PROTEIN-RELATED"/>
    <property type="match status" value="1"/>
</dbReference>
<feature type="transmembrane region" description="Helical" evidence="6">
    <location>
        <begin position="20"/>
        <end position="42"/>
    </location>
</feature>
<dbReference type="PANTHER" id="PTHR33048">
    <property type="entry name" value="PTH11-LIKE INTEGRAL MEMBRANE PROTEIN (AFU_ORTHOLOGUE AFUA_5G11245)"/>
    <property type="match status" value="1"/>
</dbReference>
<evidence type="ECO:0000259" key="7">
    <source>
        <dbReference type="Pfam" id="PF20684"/>
    </source>
</evidence>
<proteinExistence type="inferred from homology"/>